<reference evidence="2" key="1">
    <citation type="journal article" date="2019" name="bioRxiv">
        <title>The Genome of the Zebra Mussel, Dreissena polymorpha: A Resource for Invasive Species Research.</title>
        <authorList>
            <person name="McCartney M.A."/>
            <person name="Auch B."/>
            <person name="Kono T."/>
            <person name="Mallez S."/>
            <person name="Zhang Y."/>
            <person name="Obille A."/>
            <person name="Becker A."/>
            <person name="Abrahante J.E."/>
            <person name="Garbe J."/>
            <person name="Badalamenti J.P."/>
            <person name="Herman A."/>
            <person name="Mangelson H."/>
            <person name="Liachko I."/>
            <person name="Sullivan S."/>
            <person name="Sone E.D."/>
            <person name="Koren S."/>
            <person name="Silverstein K.A.T."/>
            <person name="Beckman K.B."/>
            <person name="Gohl D.M."/>
        </authorList>
    </citation>
    <scope>NUCLEOTIDE SEQUENCE</scope>
    <source>
        <strain evidence="2">Duluth1</strain>
        <tissue evidence="2">Whole animal</tissue>
    </source>
</reference>
<evidence type="ECO:0000256" key="1">
    <source>
        <dbReference type="SAM" id="MobiDB-lite"/>
    </source>
</evidence>
<keyword evidence="3" id="KW-1185">Reference proteome</keyword>
<organism evidence="2 3">
    <name type="scientific">Dreissena polymorpha</name>
    <name type="common">Zebra mussel</name>
    <name type="synonym">Mytilus polymorpha</name>
    <dbReference type="NCBI Taxonomy" id="45954"/>
    <lineage>
        <taxon>Eukaryota</taxon>
        <taxon>Metazoa</taxon>
        <taxon>Spiralia</taxon>
        <taxon>Lophotrochozoa</taxon>
        <taxon>Mollusca</taxon>
        <taxon>Bivalvia</taxon>
        <taxon>Autobranchia</taxon>
        <taxon>Heteroconchia</taxon>
        <taxon>Euheterodonta</taxon>
        <taxon>Imparidentia</taxon>
        <taxon>Neoheterodontei</taxon>
        <taxon>Myida</taxon>
        <taxon>Dreissenoidea</taxon>
        <taxon>Dreissenidae</taxon>
        <taxon>Dreissena</taxon>
    </lineage>
</organism>
<evidence type="ECO:0000313" key="3">
    <source>
        <dbReference type="Proteomes" id="UP000828390"/>
    </source>
</evidence>
<gene>
    <name evidence="2" type="ORF">DPMN_134141</name>
</gene>
<name>A0A9D4G1H6_DREPO</name>
<feature type="region of interest" description="Disordered" evidence="1">
    <location>
        <begin position="147"/>
        <end position="167"/>
    </location>
</feature>
<proteinExistence type="predicted"/>
<reference evidence="2" key="2">
    <citation type="submission" date="2020-11" db="EMBL/GenBank/DDBJ databases">
        <authorList>
            <person name="McCartney M.A."/>
            <person name="Auch B."/>
            <person name="Kono T."/>
            <person name="Mallez S."/>
            <person name="Becker A."/>
            <person name="Gohl D.M."/>
            <person name="Silverstein K.A.T."/>
            <person name="Koren S."/>
            <person name="Bechman K.B."/>
            <person name="Herman A."/>
            <person name="Abrahante J.E."/>
            <person name="Garbe J."/>
        </authorList>
    </citation>
    <scope>NUCLEOTIDE SEQUENCE</scope>
    <source>
        <strain evidence="2">Duluth1</strain>
        <tissue evidence="2">Whole animal</tissue>
    </source>
</reference>
<accession>A0A9D4G1H6</accession>
<dbReference type="EMBL" id="JAIWYP010000006">
    <property type="protein sequence ID" value="KAH3805832.1"/>
    <property type="molecule type" value="Genomic_DNA"/>
</dbReference>
<feature type="compositionally biased region" description="Basic and acidic residues" evidence="1">
    <location>
        <begin position="48"/>
        <end position="61"/>
    </location>
</feature>
<feature type="region of interest" description="Disordered" evidence="1">
    <location>
        <begin position="39"/>
        <end position="63"/>
    </location>
</feature>
<sequence>MIGALSRYRTTTAGVSGGGTISKEIKQINRTINQGEGIVIERSQASNKPHESSKTAERRSETLQPSLSIIHTRCCRHNSDTIQQNISELILLTDDNKRPINDLNKDYAFSMICVTSYEDLKKNTNLLLERYACGKLREIVDKLNNDREISRTPHPKPTVGNPSKRAL</sequence>
<protein>
    <submittedName>
        <fullName evidence="2">Uncharacterized protein</fullName>
    </submittedName>
</protein>
<dbReference type="AlphaFoldDB" id="A0A9D4G1H6"/>
<evidence type="ECO:0000313" key="2">
    <source>
        <dbReference type="EMBL" id="KAH3805832.1"/>
    </source>
</evidence>
<dbReference type="Proteomes" id="UP000828390">
    <property type="component" value="Unassembled WGS sequence"/>
</dbReference>
<comment type="caution">
    <text evidence="2">The sequence shown here is derived from an EMBL/GenBank/DDBJ whole genome shotgun (WGS) entry which is preliminary data.</text>
</comment>